<dbReference type="AlphaFoldDB" id="A0A7H1DXS0"/>
<reference evidence="1 2" key="1">
    <citation type="submission" date="2020-07" db="EMBL/GenBank/DDBJ databases">
        <title>Complete genome and description of Chryseobacterium manosquense strain Marseille-Q2069 sp. nov.</title>
        <authorList>
            <person name="Boxberger M."/>
        </authorList>
    </citation>
    <scope>NUCLEOTIDE SEQUENCE [LARGE SCALE GENOMIC DNA]</scope>
    <source>
        <strain evidence="1 2">Marseille-Q2069</strain>
    </source>
</reference>
<keyword evidence="2" id="KW-1185">Reference proteome</keyword>
<name>A0A7H1DXS0_9FLAO</name>
<dbReference type="RefSeq" id="WP_188321517.1">
    <property type="nucleotide sequence ID" value="NZ_CP060203.1"/>
</dbReference>
<gene>
    <name evidence="1" type="ORF">H0S70_01965</name>
</gene>
<organism evidence="1 2">
    <name type="scientific">Chryseobacterium manosquense</name>
    <dbReference type="NCBI Taxonomy" id="2754694"/>
    <lineage>
        <taxon>Bacteria</taxon>
        <taxon>Pseudomonadati</taxon>
        <taxon>Bacteroidota</taxon>
        <taxon>Flavobacteriia</taxon>
        <taxon>Flavobacteriales</taxon>
        <taxon>Weeksellaceae</taxon>
        <taxon>Chryseobacterium group</taxon>
        <taxon>Chryseobacterium</taxon>
    </lineage>
</organism>
<protein>
    <submittedName>
        <fullName evidence="1">Uncharacterized protein</fullName>
    </submittedName>
</protein>
<sequence>MKKINPKDFLKIKILSPLENSKILGGIMDVEDDKQKKKQKQKQKVIIIS</sequence>
<dbReference type="EMBL" id="CP060203">
    <property type="protein sequence ID" value="QNS41778.1"/>
    <property type="molecule type" value="Genomic_DNA"/>
</dbReference>
<proteinExistence type="predicted"/>
<dbReference type="Proteomes" id="UP000516438">
    <property type="component" value="Chromosome"/>
</dbReference>
<evidence type="ECO:0000313" key="1">
    <source>
        <dbReference type="EMBL" id="QNS41778.1"/>
    </source>
</evidence>
<dbReference type="KEGG" id="cmaq:H0S70_01965"/>
<accession>A0A7H1DXS0</accession>
<evidence type="ECO:0000313" key="2">
    <source>
        <dbReference type="Proteomes" id="UP000516438"/>
    </source>
</evidence>